<dbReference type="Gene3D" id="1.20.1280.50">
    <property type="match status" value="1"/>
</dbReference>
<dbReference type="AlphaFoldDB" id="A0A9W8MB83"/>
<feature type="non-terminal residue" evidence="2">
    <location>
        <position position="567"/>
    </location>
</feature>
<accession>A0A9W8MB83</accession>
<feature type="compositionally biased region" description="Polar residues" evidence="1">
    <location>
        <begin position="1"/>
        <end position="13"/>
    </location>
</feature>
<organism evidence="2 3">
    <name type="scientific">Candolleomyces eurysporus</name>
    <dbReference type="NCBI Taxonomy" id="2828524"/>
    <lineage>
        <taxon>Eukaryota</taxon>
        <taxon>Fungi</taxon>
        <taxon>Dikarya</taxon>
        <taxon>Basidiomycota</taxon>
        <taxon>Agaricomycotina</taxon>
        <taxon>Agaricomycetes</taxon>
        <taxon>Agaricomycetidae</taxon>
        <taxon>Agaricales</taxon>
        <taxon>Agaricineae</taxon>
        <taxon>Psathyrellaceae</taxon>
        <taxon>Candolleomyces</taxon>
    </lineage>
</organism>
<dbReference type="SUPFAM" id="SSF52047">
    <property type="entry name" value="RNI-like"/>
    <property type="match status" value="1"/>
</dbReference>
<protein>
    <recommendedName>
        <fullName evidence="4">F-box domain-containing protein</fullName>
    </recommendedName>
</protein>
<proteinExistence type="predicted"/>
<sequence length="567" mass="64053">MISNDTPPESQSDYDPLAGITGNNLPPTLEQSQLASQKLKDIDTELKQLQAEIEALPSQLSRLQSRCKILETKREEISAILSPWRKLPPEIVANTLQVAVNPGWDDYFVSAVHSTNRRLFKNLRAVCRMWREVAFSTPSLWTNVWIDFDEYRTEQVADAIRGVQKYFERAGPSLPLQLGFKWRKKSNPVSDTWLEYLLSQRSRLIEITVKSTTSYFRAFEERLKDSDGATWETRYLNVRLRGGTALATSDVIDASFPALQSIHISSDRDESCHLAILAGHPGLAKLHLNMAKINQDRCFSRLGGFKHIYELTLTTCAYQSISNDAPSCELPDLQYLTIRDPCSFTVLSKIRAPSLSDLRIATSVHGTPSVQQQLWTTFPQLIGFLQEAGPKIQDFYLRCWFMQDDEALRRLLEALPSVRRLCLDTWFTDDSESTSEDDDRARTISNQSLLPNVREICQHLPEEIPSRWTGPPPFVRNPRFWRSFAAFLHSRKPASESDVGIPGPTAKAPGLVNHSEGIISKPKILVYLPDLEEGVYGVDDTQLEAVASIRELNGASIIIQNKCTCDV</sequence>
<feature type="compositionally biased region" description="Polar residues" evidence="1">
    <location>
        <begin position="21"/>
        <end position="34"/>
    </location>
</feature>
<evidence type="ECO:0000313" key="3">
    <source>
        <dbReference type="Proteomes" id="UP001140091"/>
    </source>
</evidence>
<evidence type="ECO:0000256" key="1">
    <source>
        <dbReference type="SAM" id="MobiDB-lite"/>
    </source>
</evidence>
<dbReference type="OrthoDB" id="3365698at2759"/>
<evidence type="ECO:0008006" key="4">
    <source>
        <dbReference type="Google" id="ProtNLM"/>
    </source>
</evidence>
<feature type="region of interest" description="Disordered" evidence="1">
    <location>
        <begin position="1"/>
        <end position="34"/>
    </location>
</feature>
<comment type="caution">
    <text evidence="2">The sequence shown here is derived from an EMBL/GenBank/DDBJ whole genome shotgun (WGS) entry which is preliminary data.</text>
</comment>
<evidence type="ECO:0000313" key="2">
    <source>
        <dbReference type="EMBL" id="KAJ2924051.1"/>
    </source>
</evidence>
<keyword evidence="3" id="KW-1185">Reference proteome</keyword>
<gene>
    <name evidence="2" type="ORF">H1R20_g13041</name>
</gene>
<dbReference type="EMBL" id="JANBPK010001252">
    <property type="protein sequence ID" value="KAJ2924051.1"/>
    <property type="molecule type" value="Genomic_DNA"/>
</dbReference>
<dbReference type="Proteomes" id="UP001140091">
    <property type="component" value="Unassembled WGS sequence"/>
</dbReference>
<dbReference type="InterPro" id="IPR032675">
    <property type="entry name" value="LRR_dom_sf"/>
</dbReference>
<dbReference type="Gene3D" id="3.80.10.10">
    <property type="entry name" value="Ribonuclease Inhibitor"/>
    <property type="match status" value="1"/>
</dbReference>
<name>A0A9W8MB83_9AGAR</name>
<reference evidence="2" key="1">
    <citation type="submission" date="2022-06" db="EMBL/GenBank/DDBJ databases">
        <title>Genome Sequence of Candolleomyces eurysporus.</title>
        <authorList>
            <person name="Buettner E."/>
        </authorList>
    </citation>
    <scope>NUCLEOTIDE SEQUENCE</scope>
    <source>
        <strain evidence="2">VTCC 930004</strain>
    </source>
</reference>